<name>A0ABS1W7X6_9GAMM</name>
<keyword evidence="5" id="KW-0997">Cell inner membrane</keyword>
<keyword evidence="6 9" id="KW-0812">Transmembrane</keyword>
<dbReference type="PANTHER" id="PTHR30413:SF8">
    <property type="entry name" value="TRANSPORT PERMEASE PROTEIN"/>
    <property type="match status" value="1"/>
</dbReference>
<evidence type="ECO:0000256" key="3">
    <source>
        <dbReference type="ARBA" id="ARBA00022448"/>
    </source>
</evidence>
<comment type="caution">
    <text evidence="11">The sequence shown here is derived from an EMBL/GenBank/DDBJ whole genome shotgun (WGS) entry which is preliminary data.</text>
</comment>
<feature type="transmembrane region" description="Helical" evidence="9">
    <location>
        <begin position="109"/>
        <end position="127"/>
    </location>
</feature>
<proteinExistence type="inferred from homology"/>
<evidence type="ECO:0000313" key="12">
    <source>
        <dbReference type="Proteomes" id="UP000809910"/>
    </source>
</evidence>
<accession>A0ABS1W7X6</accession>
<evidence type="ECO:0000256" key="6">
    <source>
        <dbReference type="ARBA" id="ARBA00022692"/>
    </source>
</evidence>
<feature type="transmembrane region" description="Helical" evidence="9">
    <location>
        <begin position="246"/>
        <end position="267"/>
    </location>
</feature>
<feature type="transmembrane region" description="Helical" evidence="9">
    <location>
        <begin position="160"/>
        <end position="183"/>
    </location>
</feature>
<dbReference type="Pfam" id="PF01061">
    <property type="entry name" value="ABC2_membrane"/>
    <property type="match status" value="1"/>
</dbReference>
<keyword evidence="8 9" id="KW-0472">Membrane</keyword>
<evidence type="ECO:0000256" key="7">
    <source>
        <dbReference type="ARBA" id="ARBA00022989"/>
    </source>
</evidence>
<gene>
    <name evidence="11" type="ORF">I5282_02625</name>
</gene>
<evidence type="ECO:0000256" key="5">
    <source>
        <dbReference type="ARBA" id="ARBA00022519"/>
    </source>
</evidence>
<keyword evidence="12" id="KW-1185">Reference proteome</keyword>
<feature type="transmembrane region" description="Helical" evidence="9">
    <location>
        <begin position="190"/>
        <end position="209"/>
    </location>
</feature>
<dbReference type="PROSITE" id="PS51012">
    <property type="entry name" value="ABC_TM2"/>
    <property type="match status" value="1"/>
</dbReference>
<protein>
    <recommendedName>
        <fullName evidence="9">Transport permease protein</fullName>
    </recommendedName>
</protein>
<comment type="similarity">
    <text evidence="2 9">Belongs to the ABC-2 integral membrane protein family.</text>
</comment>
<evidence type="ECO:0000256" key="9">
    <source>
        <dbReference type="RuleBase" id="RU361157"/>
    </source>
</evidence>
<evidence type="ECO:0000259" key="10">
    <source>
        <dbReference type="PROSITE" id="PS51012"/>
    </source>
</evidence>
<comment type="subcellular location">
    <subcellularLocation>
        <location evidence="1 9">Cell inner membrane</location>
        <topology evidence="1 9">Multi-pass membrane protein</topology>
    </subcellularLocation>
</comment>
<evidence type="ECO:0000256" key="1">
    <source>
        <dbReference type="ARBA" id="ARBA00004429"/>
    </source>
</evidence>
<keyword evidence="7 9" id="KW-1133">Transmembrane helix</keyword>
<dbReference type="EMBL" id="JADWVN010000004">
    <property type="protein sequence ID" value="MBL7525467.1"/>
    <property type="molecule type" value="Genomic_DNA"/>
</dbReference>
<keyword evidence="4 9" id="KW-1003">Cell membrane</keyword>
<evidence type="ECO:0000256" key="4">
    <source>
        <dbReference type="ARBA" id="ARBA00022475"/>
    </source>
</evidence>
<feature type="domain" description="ABC transmembrane type-2" evidence="10">
    <location>
        <begin position="51"/>
        <end position="270"/>
    </location>
</feature>
<dbReference type="PANTHER" id="PTHR30413">
    <property type="entry name" value="INNER MEMBRANE TRANSPORT PERMEASE"/>
    <property type="match status" value="1"/>
</dbReference>
<dbReference type="InterPro" id="IPR047817">
    <property type="entry name" value="ABC2_TM_bact-type"/>
</dbReference>
<evidence type="ECO:0000256" key="2">
    <source>
        <dbReference type="ARBA" id="ARBA00007783"/>
    </source>
</evidence>
<dbReference type="RefSeq" id="WP_203109887.1">
    <property type="nucleotide sequence ID" value="NZ_JADOBG010000012.1"/>
</dbReference>
<organism evidence="11 12">
    <name type="scientific">Legionella bononiensis</name>
    <dbReference type="NCBI Taxonomy" id="2793102"/>
    <lineage>
        <taxon>Bacteria</taxon>
        <taxon>Pseudomonadati</taxon>
        <taxon>Pseudomonadota</taxon>
        <taxon>Gammaproteobacteria</taxon>
        <taxon>Legionellales</taxon>
        <taxon>Legionellaceae</taxon>
        <taxon>Legionella</taxon>
    </lineage>
</organism>
<evidence type="ECO:0000256" key="8">
    <source>
        <dbReference type="ARBA" id="ARBA00023136"/>
    </source>
</evidence>
<feature type="transmembrane region" description="Helical" evidence="9">
    <location>
        <begin position="134"/>
        <end position="154"/>
    </location>
</feature>
<dbReference type="InterPro" id="IPR013525">
    <property type="entry name" value="ABC2_TM"/>
</dbReference>
<sequence>MSEYFLKVTPKGVYESKKSLGEILERAFNDFYRIKYIVGSEVKARIFDKALGQFWLLVEPIIMAGLYFFISTVIFTYTGQKHMFLFILTSVIFWRWFSKTIDSSPYVLLSYASVIKQTNFPIYIIILSYISTEIFLWFMSFMVLLIFLACYGIFPTTAYLYLPFVLLVQLVMTMFFTLIFAVIGTFIKDLAGVLYALTSIWWYMSPGIYPVSRIPAQYLWIYNLNPFAHILPAYRDILIDGKAPELIPLLYILVTSIFLTFFAFKLFNAAKYRFFMYL</sequence>
<evidence type="ECO:0000313" key="11">
    <source>
        <dbReference type="EMBL" id="MBL7525467.1"/>
    </source>
</evidence>
<reference evidence="11 12" key="1">
    <citation type="submission" date="2020-12" db="EMBL/GenBank/DDBJ databases">
        <title>WGS of Legionella: environmental sample.</title>
        <authorList>
            <person name="Cristino S."/>
            <person name="Girolamini L."/>
            <person name="Salaris S."/>
            <person name="Pascale M.R."/>
            <person name="Mazzotta M."/>
            <person name="Orsini M."/>
            <person name="Grottola A."/>
        </authorList>
    </citation>
    <scope>NUCLEOTIDE SEQUENCE [LARGE SCALE GENOMIC DNA]</scope>
    <source>
        <strain evidence="11 12">30cs62</strain>
    </source>
</reference>
<keyword evidence="3 9" id="KW-0813">Transport</keyword>
<dbReference type="Proteomes" id="UP000809910">
    <property type="component" value="Unassembled WGS sequence"/>
</dbReference>
<feature type="transmembrane region" description="Helical" evidence="9">
    <location>
        <begin position="54"/>
        <end position="75"/>
    </location>
</feature>